<evidence type="ECO:0000256" key="1">
    <source>
        <dbReference type="SAM" id="Phobius"/>
    </source>
</evidence>
<comment type="caution">
    <text evidence="2">The sequence shown here is derived from an EMBL/GenBank/DDBJ whole genome shotgun (WGS) entry which is preliminary data.</text>
</comment>
<reference evidence="3" key="1">
    <citation type="journal article" date="2018" name="Sci. Rep.">
        <title>Lignite coal burning seam in the remote Altai Mountains harbors a hydrogen-driven thermophilic microbial community.</title>
        <authorList>
            <person name="Kadnikov V.V."/>
            <person name="Mardanov A.V."/>
            <person name="Ivasenko D.A."/>
            <person name="Antsiferov D.V."/>
            <person name="Beletsky A.V."/>
            <person name="Karnachuk O.V."/>
            <person name="Ravin N.V."/>
        </authorList>
    </citation>
    <scope>NUCLEOTIDE SEQUENCE [LARGE SCALE GENOMIC DNA]</scope>
</reference>
<gene>
    <name evidence="2" type="ORF">BSOLF_1104</name>
</gene>
<dbReference type="AlphaFoldDB" id="A0A2R6XZV6"/>
<proteinExistence type="predicted"/>
<dbReference type="Proteomes" id="UP000244338">
    <property type="component" value="Unassembled WGS sequence"/>
</dbReference>
<evidence type="ECO:0000313" key="3">
    <source>
        <dbReference type="Proteomes" id="UP000244338"/>
    </source>
</evidence>
<feature type="transmembrane region" description="Helical" evidence="1">
    <location>
        <begin position="6"/>
        <end position="32"/>
    </location>
</feature>
<organism evidence="2 3">
    <name type="scientific">Candidatus Carbonibacillus altaicus</name>
    <dbReference type="NCBI Taxonomy" id="2163959"/>
    <lineage>
        <taxon>Bacteria</taxon>
        <taxon>Bacillati</taxon>
        <taxon>Bacillota</taxon>
        <taxon>Bacilli</taxon>
        <taxon>Bacillales</taxon>
        <taxon>Candidatus Carbonibacillus</taxon>
    </lineage>
</organism>
<keyword evidence="1" id="KW-0472">Membrane</keyword>
<dbReference type="EMBL" id="PEBX01000058">
    <property type="protein sequence ID" value="PTQ55953.1"/>
    <property type="molecule type" value="Genomic_DNA"/>
</dbReference>
<keyword evidence="1" id="KW-0812">Transmembrane</keyword>
<sequence length="52" mass="5327">MFVVVISVTIVSVRMVVIVMLIVVIVGVLVGTAEGLAGIGIRNGGEGGERFV</sequence>
<name>A0A2R6XZV6_9BACL</name>
<accession>A0A2R6XZV6</accession>
<evidence type="ECO:0000313" key="2">
    <source>
        <dbReference type="EMBL" id="PTQ55953.1"/>
    </source>
</evidence>
<protein>
    <submittedName>
        <fullName evidence="2">Uncharacterized protein</fullName>
    </submittedName>
</protein>
<keyword evidence="1" id="KW-1133">Transmembrane helix</keyword>